<gene>
    <name evidence="3" type="ORF">KC01_LOCUS41081</name>
</gene>
<dbReference type="EMBL" id="OZ035831">
    <property type="protein sequence ID" value="CAL1615081.1"/>
    <property type="molecule type" value="Genomic_DNA"/>
</dbReference>
<dbReference type="AlphaFoldDB" id="A0AAV2MPZ6"/>
<evidence type="ECO:0000313" key="3">
    <source>
        <dbReference type="EMBL" id="CAL1615081.1"/>
    </source>
</evidence>
<sequence>MVSKNKEGYYTSEMFKEAEYAIKKEMDKMLEEKKPEMEKLQNELQRKLNDDLEVFEMQNSITQIEIQNMSESLAELEDSYEENEHRRIAEKEKRKQEELRRNQEDDAKKQEFNKRRLNLLKKIESGQKNTSLPEMMVMSAALEDLRREMERLEKERREWWEKRYKEDQQRRLKEQERFNKVQKEYEEKREKYAQYEIKRQDQERERSKQEEHLLEKYHQELKRMQQDHKAEVRRQAEKVNEFQKKYDYVKAKDNERMSKEFMLLRITQDKKQRENFYLLKERQKQEMKRLQKRKTDPELQREVIMLHQQHEKEIGIWIRDRADTTMDNKACTIL</sequence>
<feature type="compositionally biased region" description="Basic and acidic residues" evidence="2">
    <location>
        <begin position="82"/>
        <end position="113"/>
    </location>
</feature>
<accession>A0AAV2MPZ6</accession>
<dbReference type="Proteomes" id="UP001497482">
    <property type="component" value="Chromosome 9"/>
</dbReference>
<keyword evidence="1" id="KW-0175">Coiled coil</keyword>
<evidence type="ECO:0008006" key="5">
    <source>
        <dbReference type="Google" id="ProtNLM"/>
    </source>
</evidence>
<feature type="region of interest" description="Disordered" evidence="2">
    <location>
        <begin position="75"/>
        <end position="113"/>
    </location>
</feature>
<evidence type="ECO:0000256" key="1">
    <source>
        <dbReference type="SAM" id="Coils"/>
    </source>
</evidence>
<name>A0AAV2MPZ6_KNICA</name>
<organism evidence="3 4">
    <name type="scientific">Knipowitschia caucasica</name>
    <name type="common">Caucasian dwarf goby</name>
    <name type="synonym">Pomatoschistus caucasicus</name>
    <dbReference type="NCBI Taxonomy" id="637954"/>
    <lineage>
        <taxon>Eukaryota</taxon>
        <taxon>Metazoa</taxon>
        <taxon>Chordata</taxon>
        <taxon>Craniata</taxon>
        <taxon>Vertebrata</taxon>
        <taxon>Euteleostomi</taxon>
        <taxon>Actinopterygii</taxon>
        <taxon>Neopterygii</taxon>
        <taxon>Teleostei</taxon>
        <taxon>Neoteleostei</taxon>
        <taxon>Acanthomorphata</taxon>
        <taxon>Gobiaria</taxon>
        <taxon>Gobiiformes</taxon>
        <taxon>Gobioidei</taxon>
        <taxon>Gobiidae</taxon>
        <taxon>Gobiinae</taxon>
        <taxon>Knipowitschia</taxon>
    </lineage>
</organism>
<keyword evidence="4" id="KW-1185">Reference proteome</keyword>
<evidence type="ECO:0000313" key="4">
    <source>
        <dbReference type="Proteomes" id="UP001497482"/>
    </source>
</evidence>
<feature type="coiled-coil region" evidence="1">
    <location>
        <begin position="135"/>
        <end position="245"/>
    </location>
</feature>
<protein>
    <recommendedName>
        <fullName evidence="5">Meiosis-specific nuclear structural protein 1</fullName>
    </recommendedName>
</protein>
<proteinExistence type="predicted"/>
<evidence type="ECO:0000256" key="2">
    <source>
        <dbReference type="SAM" id="MobiDB-lite"/>
    </source>
</evidence>
<reference evidence="3 4" key="1">
    <citation type="submission" date="2024-04" db="EMBL/GenBank/DDBJ databases">
        <authorList>
            <person name="Waldvogel A.-M."/>
            <person name="Schoenle A."/>
        </authorList>
    </citation>
    <scope>NUCLEOTIDE SEQUENCE [LARGE SCALE GENOMIC DNA]</scope>
</reference>